<evidence type="ECO:0000256" key="4">
    <source>
        <dbReference type="ARBA" id="ARBA00005382"/>
    </source>
</evidence>
<dbReference type="GO" id="GO:0016758">
    <property type="term" value="F:hexosyltransferase activity"/>
    <property type="evidence" value="ECO:0007669"/>
    <property type="project" value="UniProtKB-ARBA"/>
</dbReference>
<comment type="catalytic activity">
    <reaction evidence="11">
        <text>an N-acyl-1-beta-D-glucosyl-15-methylhexadecasphing-4-enine + H2O = an N-acyl-15-methylhexadecasphing-4-enine + D-glucose</text>
        <dbReference type="Rhea" id="RHEA:34755"/>
        <dbReference type="ChEBI" id="CHEBI:4167"/>
        <dbReference type="ChEBI" id="CHEBI:15377"/>
        <dbReference type="ChEBI" id="CHEBI:70815"/>
        <dbReference type="ChEBI" id="CHEBI:70846"/>
    </reaction>
    <physiologicalReaction direction="left-to-right" evidence="11">
        <dbReference type="Rhea" id="RHEA:34756"/>
    </physiologicalReaction>
</comment>
<keyword evidence="6" id="KW-0732">Signal</keyword>
<dbReference type="InterPro" id="IPR033452">
    <property type="entry name" value="GH30_C"/>
</dbReference>
<dbReference type="GO" id="GO:0005764">
    <property type="term" value="C:lysosome"/>
    <property type="evidence" value="ECO:0007669"/>
    <property type="project" value="UniProtKB-ARBA"/>
</dbReference>
<proteinExistence type="inferred from homology"/>
<dbReference type="Proteomes" id="UP000835052">
    <property type="component" value="Unassembled WGS sequence"/>
</dbReference>
<dbReference type="Pfam" id="PF02055">
    <property type="entry name" value="Glyco_hydro_30"/>
    <property type="match status" value="1"/>
</dbReference>
<comment type="pathway">
    <text evidence="2">Lipid metabolism; sphingolipid metabolism.</text>
</comment>
<evidence type="ECO:0000256" key="10">
    <source>
        <dbReference type="ARBA" id="ARBA00050474"/>
    </source>
</evidence>
<keyword evidence="7 12" id="KW-0378">Hydrolase</keyword>
<evidence type="ECO:0000256" key="9">
    <source>
        <dbReference type="ARBA" id="ARBA00023098"/>
    </source>
</evidence>
<evidence type="ECO:0000256" key="1">
    <source>
        <dbReference type="ARBA" id="ARBA00001013"/>
    </source>
</evidence>
<dbReference type="EMBL" id="CAJGYM010000028">
    <property type="protein sequence ID" value="CAD6192535.1"/>
    <property type="molecule type" value="Genomic_DNA"/>
</dbReference>
<organism evidence="16 17">
    <name type="scientific">Caenorhabditis auriculariae</name>
    <dbReference type="NCBI Taxonomy" id="2777116"/>
    <lineage>
        <taxon>Eukaryota</taxon>
        <taxon>Metazoa</taxon>
        <taxon>Ecdysozoa</taxon>
        <taxon>Nematoda</taxon>
        <taxon>Chromadorea</taxon>
        <taxon>Rhabditida</taxon>
        <taxon>Rhabditina</taxon>
        <taxon>Rhabditomorpha</taxon>
        <taxon>Rhabditoidea</taxon>
        <taxon>Rhabditidae</taxon>
        <taxon>Peloderinae</taxon>
        <taxon>Caenorhabditis</taxon>
    </lineage>
</organism>
<dbReference type="GO" id="GO:0004348">
    <property type="term" value="F:glucosylceramidase activity"/>
    <property type="evidence" value="ECO:0007669"/>
    <property type="project" value="UniProtKB-EC"/>
</dbReference>
<evidence type="ECO:0000256" key="13">
    <source>
        <dbReference type="SAM" id="MobiDB-lite"/>
    </source>
</evidence>
<dbReference type="OrthoDB" id="2160638at2759"/>
<comment type="pathway">
    <text evidence="3">Sphingolipid metabolism.</text>
</comment>
<dbReference type="SUPFAM" id="SSF51445">
    <property type="entry name" value="(Trans)glycosidases"/>
    <property type="match status" value="1"/>
</dbReference>
<dbReference type="GO" id="GO:0016241">
    <property type="term" value="P:regulation of macroautophagy"/>
    <property type="evidence" value="ECO:0007669"/>
    <property type="project" value="UniProtKB-ARBA"/>
</dbReference>
<dbReference type="PRINTS" id="PR00843">
    <property type="entry name" value="GLHYDRLASE30"/>
</dbReference>
<keyword evidence="9 12" id="KW-0443">Lipid metabolism</keyword>
<dbReference type="Gene3D" id="3.20.20.80">
    <property type="entry name" value="Glycosidases"/>
    <property type="match status" value="1"/>
</dbReference>
<dbReference type="GO" id="GO:0042391">
    <property type="term" value="P:regulation of membrane potential"/>
    <property type="evidence" value="ECO:0007669"/>
    <property type="project" value="UniProtKB-ARBA"/>
</dbReference>
<keyword evidence="8 12" id="KW-0746">Sphingolipid metabolism</keyword>
<feature type="domain" description="Glycosyl hydrolase family 30 beta sandwich" evidence="15">
    <location>
        <begin position="826"/>
        <end position="892"/>
    </location>
</feature>
<dbReference type="GO" id="GO:0008202">
    <property type="term" value="P:steroid metabolic process"/>
    <property type="evidence" value="ECO:0007669"/>
    <property type="project" value="UniProtKB-ARBA"/>
</dbReference>
<feature type="region of interest" description="Disordered" evidence="13">
    <location>
        <begin position="334"/>
        <end position="354"/>
    </location>
</feature>
<keyword evidence="12" id="KW-0326">Glycosidase</keyword>
<dbReference type="FunFam" id="3.20.20.80:FF:000030">
    <property type="entry name" value="Lysosomal acid glucosylceramidase"/>
    <property type="match status" value="1"/>
</dbReference>
<evidence type="ECO:0000313" key="16">
    <source>
        <dbReference type="EMBL" id="CAD6192535.1"/>
    </source>
</evidence>
<feature type="region of interest" description="Disordered" evidence="13">
    <location>
        <begin position="1"/>
        <end position="54"/>
    </location>
</feature>
<accession>A0A8S1HBG2</accession>
<sequence length="895" mass="99533">MPSPRERSQVTVISKSSKQVMSQTSETDFSSEEDYEDASEYFTENSSETSARTSYSSEVTADDVIRMPRVAVSKKLNAVNPIRTPLFLRVCQKHVAEQTRLSQPVTVVLQADIWHKNQKETASCLLVESLNSATFCSRALAANMAYRASQVLVCRPGVQTVEHCVLPTVLPIKRGFIEQEGELVQFLARPQGPMSAKRMLPTWQAVTFTLALGKHVAVKFRVVGARKRDATVEKADKQLSVKIAASTLYRVAPQKTVEFWKAENSHQLQLSTVEQNDPQLVKSIRFEQFRNQQIENMTMTTDCKAIGDEAPKSGAPKGELVMVWTDKCTTTVRTESTSANLKPPQPNPTQSKFKQPKIAELKSTPIGGQQEQKAAKKDKNVLMIFAPGVVAFFALALTSSAEACQAREYKSGTVCVCNPSFCDEVPALDITMGQGALYTTSKSGKRLQREVVYPSDDTPLATLHMTIDSNKKYQQIQGFGAAFTDAVGANLKSLPDALAQQIIQQYFSPDGLSYTFGRVPMASNDFSTRVYSYSDVDKDFSLQNFNLTKEDFQWKIPFIKLAQQFSNNQLKLIGTPWSAPGWLKSTKQMQGPGILQGSAGDENHKTYADYFVRFLEEYNKQSIQFWGITPQNEPSSGNEKSIKWQTMYFTPEMQRDFVKKDLGPALKASDVAKNVKLIIMDDNRGNLPKWADVVMKDAEAAQYVSGVGFHWYDGDSDKHLEETNKKHGQLFLLGTQASAGWKPKDTKPLLGSWDRAVDYASDILDDLNNWATGWIDYNMVLDGQGGPSWAGNYADAPIIAMASASEYLKQPTWYAMAHISRFIQPGAFCIDHSFDLIELNVKSAAFLNPDGSKVVVVLNTGAINSHTIVLHDAQLSINHYKFVVGTHTLATFIIR</sequence>
<keyword evidence="17" id="KW-1185">Reference proteome</keyword>
<evidence type="ECO:0000313" key="17">
    <source>
        <dbReference type="Proteomes" id="UP000835052"/>
    </source>
</evidence>
<reference evidence="16" key="1">
    <citation type="submission" date="2020-10" db="EMBL/GenBank/DDBJ databases">
        <authorList>
            <person name="Kikuchi T."/>
        </authorList>
    </citation>
    <scope>NUCLEOTIDE SEQUENCE</scope>
    <source>
        <strain evidence="16">NKZ352</strain>
    </source>
</reference>
<comment type="catalytic activity">
    <reaction evidence="1">
        <text>a beta-D-glucosyl-(1&lt;-&gt;1')-N-acylsphing-4-enine + H2O = an N-acylsphing-4-enine + D-glucose</text>
        <dbReference type="Rhea" id="RHEA:13269"/>
        <dbReference type="ChEBI" id="CHEBI:4167"/>
        <dbReference type="ChEBI" id="CHEBI:15377"/>
        <dbReference type="ChEBI" id="CHEBI:22801"/>
        <dbReference type="ChEBI" id="CHEBI:52639"/>
        <dbReference type="EC" id="3.2.1.45"/>
    </reaction>
    <physiologicalReaction direction="left-to-right" evidence="1">
        <dbReference type="Rhea" id="RHEA:13270"/>
    </physiologicalReaction>
</comment>
<dbReference type="GO" id="GO:0032006">
    <property type="term" value="P:regulation of TOR signaling"/>
    <property type="evidence" value="ECO:0007669"/>
    <property type="project" value="UniProtKB-ARBA"/>
</dbReference>
<dbReference type="EC" id="3.2.1.45" evidence="5 12"/>
<dbReference type="PANTHER" id="PTHR11069:SF37">
    <property type="entry name" value="GLUCOSYLCERAMIDASE 1-RELATED"/>
    <property type="match status" value="1"/>
</dbReference>
<protein>
    <recommendedName>
        <fullName evidence="5 12">Glucosylceramidase</fullName>
        <ecNumber evidence="5 12">3.2.1.45</ecNumber>
    </recommendedName>
</protein>
<dbReference type="GO" id="GO:0006066">
    <property type="term" value="P:alcohol metabolic process"/>
    <property type="evidence" value="ECO:0007669"/>
    <property type="project" value="UniProtKB-ARBA"/>
</dbReference>
<evidence type="ECO:0000256" key="8">
    <source>
        <dbReference type="ARBA" id="ARBA00022919"/>
    </source>
</evidence>
<dbReference type="GO" id="GO:0007040">
    <property type="term" value="P:lysosome organization"/>
    <property type="evidence" value="ECO:0007669"/>
    <property type="project" value="UniProtKB-ARBA"/>
</dbReference>
<comment type="catalytic activity">
    <reaction evidence="10">
        <text>a beta-D-glucosylceramide + H2O = an N-acyl-sphingoid base + D-glucose</text>
        <dbReference type="Rhea" id="RHEA:81447"/>
        <dbReference type="ChEBI" id="CHEBI:4167"/>
        <dbReference type="ChEBI" id="CHEBI:15377"/>
        <dbReference type="ChEBI" id="CHEBI:83264"/>
        <dbReference type="ChEBI" id="CHEBI:83273"/>
    </reaction>
    <physiologicalReaction direction="left-to-right" evidence="10">
        <dbReference type="Rhea" id="RHEA:81448"/>
    </physiologicalReaction>
</comment>
<gene>
    <name evidence="16" type="ORF">CAUJ_LOCUS8454</name>
</gene>
<dbReference type="GO" id="GO:0005774">
    <property type="term" value="C:vacuolar membrane"/>
    <property type="evidence" value="ECO:0007669"/>
    <property type="project" value="UniProtKB-ARBA"/>
</dbReference>
<evidence type="ECO:0000259" key="15">
    <source>
        <dbReference type="Pfam" id="PF17189"/>
    </source>
</evidence>
<feature type="compositionally biased region" description="Polar residues" evidence="13">
    <location>
        <begin position="9"/>
        <end position="27"/>
    </location>
</feature>
<feature type="compositionally biased region" description="Low complexity" evidence="13">
    <location>
        <begin position="40"/>
        <end position="54"/>
    </location>
</feature>
<evidence type="ECO:0000256" key="2">
    <source>
        <dbReference type="ARBA" id="ARBA00004760"/>
    </source>
</evidence>
<evidence type="ECO:0000256" key="11">
    <source>
        <dbReference type="ARBA" id="ARBA00051345"/>
    </source>
</evidence>
<dbReference type="GO" id="GO:0006914">
    <property type="term" value="P:autophagy"/>
    <property type="evidence" value="ECO:0007669"/>
    <property type="project" value="UniProtKB-ARBA"/>
</dbReference>
<dbReference type="InterPro" id="IPR017853">
    <property type="entry name" value="GH"/>
</dbReference>
<evidence type="ECO:0000256" key="12">
    <source>
        <dbReference type="RuleBase" id="RU361188"/>
    </source>
</evidence>
<dbReference type="InterPro" id="IPR001139">
    <property type="entry name" value="Glyco_hydro_30"/>
</dbReference>
<dbReference type="InterPro" id="IPR033453">
    <property type="entry name" value="Glyco_hydro_30_TIM-barrel"/>
</dbReference>
<comment type="similarity">
    <text evidence="4 12">Belongs to the glycosyl hydrolase 30 family.</text>
</comment>
<evidence type="ECO:0000256" key="7">
    <source>
        <dbReference type="ARBA" id="ARBA00022801"/>
    </source>
</evidence>
<dbReference type="GO" id="GO:0005102">
    <property type="term" value="F:signaling receptor binding"/>
    <property type="evidence" value="ECO:0007669"/>
    <property type="project" value="UniProtKB-ARBA"/>
</dbReference>
<evidence type="ECO:0000256" key="5">
    <source>
        <dbReference type="ARBA" id="ARBA00012658"/>
    </source>
</evidence>
<dbReference type="GO" id="GO:0006680">
    <property type="term" value="P:glucosylceramide catabolic process"/>
    <property type="evidence" value="ECO:0007669"/>
    <property type="project" value="TreeGrafter"/>
</dbReference>
<dbReference type="GO" id="GO:0030163">
    <property type="term" value="P:protein catabolic process"/>
    <property type="evidence" value="ECO:0007669"/>
    <property type="project" value="UniProtKB-ARBA"/>
</dbReference>
<evidence type="ECO:0000259" key="14">
    <source>
        <dbReference type="Pfam" id="PF02055"/>
    </source>
</evidence>
<dbReference type="GO" id="GO:0051246">
    <property type="term" value="P:regulation of protein metabolic process"/>
    <property type="evidence" value="ECO:0007669"/>
    <property type="project" value="UniProtKB-ARBA"/>
</dbReference>
<feature type="compositionally biased region" description="Acidic residues" evidence="13">
    <location>
        <begin position="29"/>
        <end position="39"/>
    </location>
</feature>
<dbReference type="PANTHER" id="PTHR11069">
    <property type="entry name" value="GLUCOSYLCERAMIDASE"/>
    <property type="match status" value="1"/>
</dbReference>
<dbReference type="AlphaFoldDB" id="A0A8S1HBG2"/>
<dbReference type="GO" id="GO:0010605">
    <property type="term" value="P:negative regulation of macromolecule metabolic process"/>
    <property type="evidence" value="ECO:0007669"/>
    <property type="project" value="UniProtKB-ARBA"/>
</dbReference>
<feature type="domain" description="Glycosyl hydrolase family 30 TIM-barrel" evidence="14">
    <location>
        <begin position="476"/>
        <end position="823"/>
    </location>
</feature>
<evidence type="ECO:0000256" key="3">
    <source>
        <dbReference type="ARBA" id="ARBA00004991"/>
    </source>
</evidence>
<comment type="caution">
    <text evidence="16">The sequence shown here is derived from an EMBL/GenBank/DDBJ whole genome shotgun (WGS) entry which is preliminary data.</text>
</comment>
<dbReference type="Pfam" id="PF17189">
    <property type="entry name" value="Glyco_hydro_30C"/>
    <property type="match status" value="1"/>
</dbReference>
<name>A0A8S1HBG2_9PELO</name>
<evidence type="ECO:0000256" key="6">
    <source>
        <dbReference type="ARBA" id="ARBA00022729"/>
    </source>
</evidence>